<dbReference type="PANTHER" id="PTHR38454:SF1">
    <property type="entry name" value="INTEGRAL MEMBRANE PROTEIN"/>
    <property type="match status" value="1"/>
</dbReference>
<feature type="transmembrane region" description="Helical" evidence="1">
    <location>
        <begin position="102"/>
        <end position="122"/>
    </location>
</feature>
<feature type="transmembrane region" description="Helical" evidence="1">
    <location>
        <begin position="281"/>
        <end position="301"/>
    </location>
</feature>
<dbReference type="AlphaFoldDB" id="A0A212RU86"/>
<organism evidence="2 3">
    <name type="scientific">Thermoflexus hugenholtzii JAD2</name>
    <dbReference type="NCBI Taxonomy" id="877466"/>
    <lineage>
        <taxon>Bacteria</taxon>
        <taxon>Bacillati</taxon>
        <taxon>Chloroflexota</taxon>
        <taxon>Thermoflexia</taxon>
        <taxon>Thermoflexales</taxon>
        <taxon>Thermoflexaceae</taxon>
        <taxon>Thermoflexus</taxon>
    </lineage>
</organism>
<feature type="transmembrane region" description="Helical" evidence="1">
    <location>
        <begin position="430"/>
        <end position="446"/>
    </location>
</feature>
<evidence type="ECO:0000313" key="2">
    <source>
        <dbReference type="EMBL" id="SNB76121.1"/>
    </source>
</evidence>
<dbReference type="InterPro" id="IPR018580">
    <property type="entry name" value="Uncharacterised_YfhO"/>
</dbReference>
<keyword evidence="1" id="KW-0812">Transmembrane</keyword>
<feature type="transmembrane region" description="Helical" evidence="1">
    <location>
        <begin position="406"/>
        <end position="423"/>
    </location>
</feature>
<feature type="transmembrane region" description="Helical" evidence="1">
    <location>
        <begin position="182"/>
        <end position="204"/>
    </location>
</feature>
<keyword evidence="1" id="KW-1133">Transmembrane helix</keyword>
<feature type="transmembrane region" description="Helical" evidence="1">
    <location>
        <begin position="216"/>
        <end position="239"/>
    </location>
</feature>
<name>A0A212RU86_9CHLR</name>
<dbReference type="Proteomes" id="UP000197025">
    <property type="component" value="Unassembled WGS sequence"/>
</dbReference>
<protein>
    <submittedName>
        <fullName evidence="2">Predicted membrane protein</fullName>
    </submittedName>
</protein>
<keyword evidence="1" id="KW-0472">Membrane</keyword>
<gene>
    <name evidence="2" type="ORF">SAMN02746019_00028170</name>
</gene>
<feature type="transmembrane region" description="Helical" evidence="1">
    <location>
        <begin position="308"/>
        <end position="332"/>
    </location>
</feature>
<dbReference type="Pfam" id="PF09586">
    <property type="entry name" value="YfhO"/>
    <property type="match status" value="1"/>
</dbReference>
<dbReference type="PANTHER" id="PTHR38454">
    <property type="entry name" value="INTEGRAL MEMBRANE PROTEIN-RELATED"/>
    <property type="match status" value="1"/>
</dbReference>
<proteinExistence type="predicted"/>
<feature type="transmembrane region" description="Helical" evidence="1">
    <location>
        <begin position="860"/>
        <end position="884"/>
    </location>
</feature>
<feature type="transmembrane region" description="Helical" evidence="1">
    <location>
        <begin position="129"/>
        <end position="147"/>
    </location>
</feature>
<evidence type="ECO:0000256" key="1">
    <source>
        <dbReference type="SAM" id="Phobius"/>
    </source>
</evidence>
<accession>A0A212RU86</accession>
<feature type="transmembrane region" description="Helical" evidence="1">
    <location>
        <begin position="344"/>
        <end position="360"/>
    </location>
</feature>
<dbReference type="EMBL" id="FYEK01000078">
    <property type="protein sequence ID" value="SNB76121.1"/>
    <property type="molecule type" value="Genomic_DNA"/>
</dbReference>
<keyword evidence="3" id="KW-1185">Reference proteome</keyword>
<sequence>MRIDRRMSMNRWLPDAAAWGLITVLLLLALAPLLFSPGVLMRGDVALYFYPYWEAAARATREGRLPLWNPDLFAGVPFLANPQVGFFYPPNRLLSWMPAPQALKLSIGLHALWAAWGMYGLVRRRGARPGGALAAALAYAMGGYMLAQAEHINQFQALAWLPWMGWAWAARRPLALGVAGAMQVLCGHAQTVFLSWTALALLFAPPWREARSGRAWVHAWGPGGLGGALALALSAVQWVPALELAGRSIRAGGLPLNEVLSFSLSPLWLGRSILPGREAPAFTEFTADVGVLGLLALAAGLGRGRWPVIAGVGLFFAWGAYNPLYVALAWLLPPLRAFRVPARWLALWAFGAALGIGEGFDSGLRRISRRRAGMWALGVLALIGLAAAAAPLRPAGMTGPLGPVEGGRLIGWIALVGIGLLLVGRRAPRALWLGLWAAELIGAAWGRPLNRLVPPEAWSFPRLPAYVMEDLVRTEGPGAGRILSVVDLRFDPGDLGEWRSLFGDRLPPEAFEEFLVALKQREALIPNLPMAWGLPTADGYDGGVLPLRRFIALAQRFVPADRLLRDGRLWESLPGIPEPRWLQVLGVRWIVTDRLRDEWVDGVFYDGGLTADACGPEPIAAGPFPSLEATELRLRITASFPPGVRLGEAALELADGEVLRLPVAAGEAGRPSIVRWEVPRRVVSVVLRSDPEACARGGWQVTGGALVDGRTGAFQALVLSPGGAFALRYAGDVKVYEFRRALPWLYGVCAADFVQGEEAAMARLTDPAFDPARHVVIEGEGEGEAGWEEGPCRVEIRWIRFAPEDREVEVHLERAGWLVLLESYDPGWRAWVDGRAVPVYPANGLFQAIAVPAGVHRVRWVYFPSSLILGGIGTLLGVGGLAMASRRRGSPRDLSNGSP</sequence>
<dbReference type="InParanoid" id="A0A212RU86"/>
<feature type="transmembrane region" description="Helical" evidence="1">
    <location>
        <begin position="372"/>
        <end position="394"/>
    </location>
</feature>
<reference evidence="3" key="1">
    <citation type="submission" date="2017-06" db="EMBL/GenBank/DDBJ databases">
        <authorList>
            <person name="Varghese N."/>
            <person name="Submissions S."/>
        </authorList>
    </citation>
    <scope>NUCLEOTIDE SEQUENCE [LARGE SCALE GENOMIC DNA]</scope>
    <source>
        <strain evidence="3">JAD2</strain>
    </source>
</reference>
<evidence type="ECO:0000313" key="3">
    <source>
        <dbReference type="Proteomes" id="UP000197025"/>
    </source>
</evidence>